<gene>
    <name evidence="8" type="ORF">AJ79_03747</name>
</gene>
<keyword evidence="3" id="KW-0349">Heme</keyword>
<comment type="caution">
    <text evidence="8">The sequence shown here is derived from an EMBL/GenBank/DDBJ whole genome shotgun (WGS) entry which is preliminary data.</text>
</comment>
<proteinExistence type="inferred from homology"/>
<evidence type="ECO:0000256" key="7">
    <source>
        <dbReference type="ARBA" id="ARBA00023033"/>
    </source>
</evidence>
<dbReference type="Pfam" id="PF00067">
    <property type="entry name" value="p450"/>
    <property type="match status" value="1"/>
</dbReference>
<evidence type="ECO:0000256" key="6">
    <source>
        <dbReference type="ARBA" id="ARBA00023004"/>
    </source>
</evidence>
<dbReference type="EMBL" id="PDNB01000047">
    <property type="protein sequence ID" value="PGH13330.1"/>
    <property type="molecule type" value="Genomic_DNA"/>
</dbReference>
<keyword evidence="6" id="KW-0408">Iron</keyword>
<keyword evidence="9" id="KW-1185">Reference proteome</keyword>
<sequence length="146" mass="16363">MCAGCFRKVRDFADISALSIHANTIFREALRLSPPVMINARAANKNATFPSGGGVDGSLPVLVRKEGIVVWPVWTMHRLAGEFGENPEEFYPERWEHLSKDAPGYIPFRKGPRNCPGQHYAMTVLTYIVARTFQTFSTVTNYNANE</sequence>
<evidence type="ECO:0000256" key="2">
    <source>
        <dbReference type="ARBA" id="ARBA00010617"/>
    </source>
</evidence>
<keyword evidence="4" id="KW-0479">Metal-binding</keyword>
<dbReference type="AlphaFoldDB" id="A0A2B7XWF0"/>
<dbReference type="GO" id="GO:0005506">
    <property type="term" value="F:iron ion binding"/>
    <property type="evidence" value="ECO:0007669"/>
    <property type="project" value="InterPro"/>
</dbReference>
<evidence type="ECO:0000256" key="3">
    <source>
        <dbReference type="ARBA" id="ARBA00022617"/>
    </source>
</evidence>
<comment type="similarity">
    <text evidence="2">Belongs to the cytochrome P450 family.</text>
</comment>
<dbReference type="PANTHER" id="PTHR24287">
    <property type="entry name" value="P450, PUTATIVE (EUROFUNG)-RELATED"/>
    <property type="match status" value="1"/>
</dbReference>
<keyword evidence="7" id="KW-0503">Monooxygenase</keyword>
<accession>A0A2B7XWF0</accession>
<evidence type="ECO:0008006" key="10">
    <source>
        <dbReference type="Google" id="ProtNLM"/>
    </source>
</evidence>
<name>A0A2B7XWF0_9EURO</name>
<evidence type="ECO:0000313" key="9">
    <source>
        <dbReference type="Proteomes" id="UP000223968"/>
    </source>
</evidence>
<dbReference type="Proteomes" id="UP000223968">
    <property type="component" value="Unassembled WGS sequence"/>
</dbReference>
<dbReference type="OrthoDB" id="4301953at2759"/>
<comment type="cofactor">
    <cofactor evidence="1">
        <name>heme</name>
        <dbReference type="ChEBI" id="CHEBI:30413"/>
    </cofactor>
</comment>
<dbReference type="GO" id="GO:0020037">
    <property type="term" value="F:heme binding"/>
    <property type="evidence" value="ECO:0007669"/>
    <property type="project" value="InterPro"/>
</dbReference>
<dbReference type="InterPro" id="IPR047146">
    <property type="entry name" value="Cyt_P450_E_CYP52_fungi"/>
</dbReference>
<organism evidence="8 9">
    <name type="scientific">Helicocarpus griseus UAMH5409</name>
    <dbReference type="NCBI Taxonomy" id="1447875"/>
    <lineage>
        <taxon>Eukaryota</taxon>
        <taxon>Fungi</taxon>
        <taxon>Dikarya</taxon>
        <taxon>Ascomycota</taxon>
        <taxon>Pezizomycotina</taxon>
        <taxon>Eurotiomycetes</taxon>
        <taxon>Eurotiomycetidae</taxon>
        <taxon>Onygenales</taxon>
        <taxon>Ajellomycetaceae</taxon>
        <taxon>Helicocarpus</taxon>
    </lineage>
</organism>
<dbReference type="STRING" id="1447875.A0A2B7XWF0"/>
<evidence type="ECO:0000256" key="4">
    <source>
        <dbReference type="ARBA" id="ARBA00022723"/>
    </source>
</evidence>
<dbReference type="SUPFAM" id="SSF48264">
    <property type="entry name" value="Cytochrome P450"/>
    <property type="match status" value="1"/>
</dbReference>
<evidence type="ECO:0000313" key="8">
    <source>
        <dbReference type="EMBL" id="PGH13330.1"/>
    </source>
</evidence>
<reference evidence="8 9" key="1">
    <citation type="submission" date="2017-10" db="EMBL/GenBank/DDBJ databases">
        <title>Comparative genomics in systemic dimorphic fungi from Ajellomycetaceae.</title>
        <authorList>
            <person name="Munoz J.F."/>
            <person name="Mcewen J.G."/>
            <person name="Clay O.K."/>
            <person name="Cuomo C.A."/>
        </authorList>
    </citation>
    <scope>NUCLEOTIDE SEQUENCE [LARGE SCALE GENOMIC DNA]</scope>
    <source>
        <strain evidence="8 9">UAMH5409</strain>
    </source>
</reference>
<dbReference type="GO" id="GO:0016705">
    <property type="term" value="F:oxidoreductase activity, acting on paired donors, with incorporation or reduction of molecular oxygen"/>
    <property type="evidence" value="ECO:0007669"/>
    <property type="project" value="InterPro"/>
</dbReference>
<dbReference type="PANTHER" id="PTHR24287:SF1">
    <property type="entry name" value="P450, PUTATIVE (EUROFUNG)-RELATED"/>
    <property type="match status" value="1"/>
</dbReference>
<protein>
    <recommendedName>
        <fullName evidence="10">Cytochrome P450 oxidoreductase</fullName>
    </recommendedName>
</protein>
<evidence type="ECO:0000256" key="5">
    <source>
        <dbReference type="ARBA" id="ARBA00023002"/>
    </source>
</evidence>
<dbReference type="InterPro" id="IPR001128">
    <property type="entry name" value="Cyt_P450"/>
</dbReference>
<keyword evidence="5" id="KW-0560">Oxidoreductase</keyword>
<dbReference type="InterPro" id="IPR036396">
    <property type="entry name" value="Cyt_P450_sf"/>
</dbReference>
<dbReference type="Gene3D" id="1.10.630.10">
    <property type="entry name" value="Cytochrome P450"/>
    <property type="match status" value="1"/>
</dbReference>
<evidence type="ECO:0000256" key="1">
    <source>
        <dbReference type="ARBA" id="ARBA00001971"/>
    </source>
</evidence>
<dbReference type="GO" id="GO:0004497">
    <property type="term" value="F:monooxygenase activity"/>
    <property type="evidence" value="ECO:0007669"/>
    <property type="project" value="UniProtKB-KW"/>
</dbReference>